<feature type="repeat" description="Solcar" evidence="8">
    <location>
        <begin position="253"/>
        <end position="342"/>
    </location>
</feature>
<keyword evidence="6 11" id="KW-1133">Transmembrane helix</keyword>
<evidence type="ECO:0000256" key="6">
    <source>
        <dbReference type="ARBA" id="ARBA00022989"/>
    </source>
</evidence>
<evidence type="ECO:0000256" key="2">
    <source>
        <dbReference type="ARBA" id="ARBA00006375"/>
    </source>
</evidence>
<organism evidence="12 13">
    <name type="scientific">Monoraphidium neglectum</name>
    <dbReference type="NCBI Taxonomy" id="145388"/>
    <lineage>
        <taxon>Eukaryota</taxon>
        <taxon>Viridiplantae</taxon>
        <taxon>Chlorophyta</taxon>
        <taxon>core chlorophytes</taxon>
        <taxon>Chlorophyceae</taxon>
        <taxon>CS clade</taxon>
        <taxon>Sphaeropleales</taxon>
        <taxon>Selenastraceae</taxon>
        <taxon>Monoraphidium</taxon>
    </lineage>
</organism>
<feature type="transmembrane region" description="Helical" evidence="11">
    <location>
        <begin position="124"/>
        <end position="147"/>
    </location>
</feature>
<evidence type="ECO:0000256" key="10">
    <source>
        <dbReference type="SAM" id="MobiDB-lite"/>
    </source>
</evidence>
<feature type="region of interest" description="Disordered" evidence="10">
    <location>
        <begin position="1"/>
        <end position="21"/>
    </location>
</feature>
<dbReference type="Pfam" id="PF00153">
    <property type="entry name" value="Mito_carr"/>
    <property type="match status" value="3"/>
</dbReference>
<name>A0A0D2M245_9CHLO</name>
<dbReference type="Gene3D" id="1.50.40.10">
    <property type="entry name" value="Mitochondrial carrier domain"/>
    <property type="match status" value="2"/>
</dbReference>
<dbReference type="GO" id="GO:0055085">
    <property type="term" value="P:transmembrane transport"/>
    <property type="evidence" value="ECO:0007669"/>
    <property type="project" value="InterPro"/>
</dbReference>
<feature type="transmembrane region" description="Helical" evidence="11">
    <location>
        <begin position="82"/>
        <end position="104"/>
    </location>
</feature>
<dbReference type="InterPro" id="IPR018108">
    <property type="entry name" value="MCP_transmembrane"/>
</dbReference>
<evidence type="ECO:0000256" key="3">
    <source>
        <dbReference type="ARBA" id="ARBA00022448"/>
    </source>
</evidence>
<keyword evidence="5" id="KW-0677">Repeat</keyword>
<comment type="similarity">
    <text evidence="2 9">Belongs to the mitochondrial carrier (TC 2.A.29) family.</text>
</comment>
<evidence type="ECO:0000256" key="11">
    <source>
        <dbReference type="SAM" id="Phobius"/>
    </source>
</evidence>
<dbReference type="STRING" id="145388.A0A0D2M245"/>
<keyword evidence="4 8" id="KW-0812">Transmembrane</keyword>
<feature type="region of interest" description="Disordered" evidence="10">
    <location>
        <begin position="351"/>
        <end position="417"/>
    </location>
</feature>
<dbReference type="GO" id="GO:0006862">
    <property type="term" value="P:nucleotide transport"/>
    <property type="evidence" value="ECO:0007669"/>
    <property type="project" value="InterPro"/>
</dbReference>
<dbReference type="GO" id="GO:0016020">
    <property type="term" value="C:membrane"/>
    <property type="evidence" value="ECO:0007669"/>
    <property type="project" value="UniProtKB-SubCell"/>
</dbReference>
<dbReference type="PROSITE" id="PS50920">
    <property type="entry name" value="SOLCAR"/>
    <property type="match status" value="3"/>
</dbReference>
<dbReference type="InterPro" id="IPR023395">
    <property type="entry name" value="MCP_dom_sf"/>
</dbReference>
<keyword evidence="7 8" id="KW-0472">Membrane</keyword>
<dbReference type="SUPFAM" id="SSF103506">
    <property type="entry name" value="Mitochondrial carrier"/>
    <property type="match status" value="1"/>
</dbReference>
<dbReference type="GeneID" id="25727386"/>
<evidence type="ECO:0000256" key="7">
    <source>
        <dbReference type="ARBA" id="ARBA00023136"/>
    </source>
</evidence>
<evidence type="ECO:0000256" key="1">
    <source>
        <dbReference type="ARBA" id="ARBA00004141"/>
    </source>
</evidence>
<keyword evidence="13" id="KW-1185">Reference proteome</keyword>
<evidence type="ECO:0000313" key="12">
    <source>
        <dbReference type="EMBL" id="KIY97719.1"/>
    </source>
</evidence>
<feature type="compositionally biased region" description="Basic and acidic residues" evidence="10">
    <location>
        <begin position="1"/>
        <end position="11"/>
    </location>
</feature>
<dbReference type="EMBL" id="KK102456">
    <property type="protein sequence ID" value="KIY97719.1"/>
    <property type="molecule type" value="Genomic_DNA"/>
</dbReference>
<dbReference type="OrthoDB" id="269120at2759"/>
<evidence type="ECO:0000256" key="8">
    <source>
        <dbReference type="PROSITE-ProRule" id="PRU00282"/>
    </source>
</evidence>
<dbReference type="RefSeq" id="XP_013896739.1">
    <property type="nucleotide sequence ID" value="XM_014041285.1"/>
</dbReference>
<feature type="repeat" description="Solcar" evidence="8">
    <location>
        <begin position="121"/>
        <end position="212"/>
    </location>
</feature>
<feature type="compositionally biased region" description="Basic and acidic residues" evidence="10">
    <location>
        <begin position="351"/>
        <end position="362"/>
    </location>
</feature>
<sequence>MGTKRAEENKQHGAPPHKAQQQNWQHMVAGAIAGSSAVLLLHPFDVIKTRLQVQDGVQGALPSYRGATHAVSTILRQEGWKALYSGLAPALVGSGVSWGAYLYLYEHVKAWHRGWQKTERLAAGWNLLSAAQAGAMVCLVTNPIWLVKTRMALQRTAPTAGIVPYKGLADALARIWREEGVRGYYKGIGPSLLLQTSHGAIQFAVYEELKQLAATTQWHWSGWRPQLQAYDGGPPGGEGSGGGAEGQGAVRQLSSLEVSLYGALSKLSAAVSTYPTQVVRSRLQQRFEAGRALVYRTTGEAVSLTWQREGLRGFYKGLAPNLLRVMPQSAITLTVYEGLLQWLADADAQARQKQERAQRRDGSGGGGGGNGELAGKAASGPGEGRGQQQQHQQQRRRAELTDSMRPLVIAADSQAEQ</sequence>
<reference evidence="12 13" key="1">
    <citation type="journal article" date="2013" name="BMC Genomics">
        <title>Reconstruction of the lipid metabolism for the microalga Monoraphidium neglectum from its genome sequence reveals characteristics suitable for biofuel production.</title>
        <authorList>
            <person name="Bogen C."/>
            <person name="Al-Dilaimi A."/>
            <person name="Albersmeier A."/>
            <person name="Wichmann J."/>
            <person name="Grundmann M."/>
            <person name="Rupp O."/>
            <person name="Lauersen K.J."/>
            <person name="Blifernez-Klassen O."/>
            <person name="Kalinowski J."/>
            <person name="Goesmann A."/>
            <person name="Mussgnug J.H."/>
            <person name="Kruse O."/>
        </authorList>
    </citation>
    <scope>NUCLEOTIDE SEQUENCE [LARGE SCALE GENOMIC DNA]</scope>
    <source>
        <strain evidence="12 13">SAG 48.87</strain>
    </source>
</reference>
<proteinExistence type="inferred from homology"/>
<dbReference type="Proteomes" id="UP000054498">
    <property type="component" value="Unassembled WGS sequence"/>
</dbReference>
<evidence type="ECO:0000256" key="5">
    <source>
        <dbReference type="ARBA" id="ARBA00022737"/>
    </source>
</evidence>
<evidence type="ECO:0000256" key="4">
    <source>
        <dbReference type="ARBA" id="ARBA00022692"/>
    </source>
</evidence>
<accession>A0A0D2M245</accession>
<evidence type="ECO:0000313" key="13">
    <source>
        <dbReference type="Proteomes" id="UP000054498"/>
    </source>
</evidence>
<dbReference type="AlphaFoldDB" id="A0A0D2M245"/>
<dbReference type="PANTHER" id="PTHR45683">
    <property type="entry name" value="MITOCHONDRIAL NICOTINAMIDE ADENINE DINUCLEOTIDE TRANSPORTER 1-RELATED-RELATED"/>
    <property type="match status" value="1"/>
</dbReference>
<keyword evidence="3 9" id="KW-0813">Transport</keyword>
<dbReference type="InterPro" id="IPR044712">
    <property type="entry name" value="SLC25A32-like"/>
</dbReference>
<gene>
    <name evidence="12" type="ORF">MNEG_10243</name>
</gene>
<feature type="compositionally biased region" description="Gly residues" evidence="10">
    <location>
        <begin position="363"/>
        <end position="372"/>
    </location>
</feature>
<comment type="subcellular location">
    <subcellularLocation>
        <location evidence="1">Membrane</location>
        <topology evidence="1">Multi-pass membrane protein</topology>
    </subcellularLocation>
</comment>
<dbReference type="KEGG" id="mng:MNEG_10243"/>
<feature type="repeat" description="Solcar" evidence="8">
    <location>
        <begin position="21"/>
        <end position="111"/>
    </location>
</feature>
<evidence type="ECO:0000256" key="9">
    <source>
        <dbReference type="RuleBase" id="RU000488"/>
    </source>
</evidence>
<protein>
    <submittedName>
        <fullName evidence="12">Folate transporter/carrier</fullName>
    </submittedName>
</protein>